<keyword evidence="2" id="KW-0645">Protease</keyword>
<dbReference type="Pfam" id="PF01551">
    <property type="entry name" value="Peptidase_M23"/>
    <property type="match status" value="1"/>
</dbReference>
<dbReference type="Proteomes" id="UP000234881">
    <property type="component" value="Unassembled WGS sequence"/>
</dbReference>
<dbReference type="PANTHER" id="PTHR21666:SF288">
    <property type="entry name" value="CELL DIVISION PROTEIN YTFB"/>
    <property type="match status" value="1"/>
</dbReference>
<dbReference type="PANTHER" id="PTHR21666">
    <property type="entry name" value="PEPTIDASE-RELATED"/>
    <property type="match status" value="1"/>
</dbReference>
<name>A0A2N5XPI6_9HYPH</name>
<comment type="caution">
    <text evidence="9">The sequence shown here is derived from an EMBL/GenBank/DDBJ whole genome shotgun (WGS) entry which is preliminary data.</text>
</comment>
<evidence type="ECO:0000313" key="10">
    <source>
        <dbReference type="Proteomes" id="UP000234881"/>
    </source>
</evidence>
<dbReference type="Gene3D" id="2.70.70.10">
    <property type="entry name" value="Glucose Permease (Domain IIA)"/>
    <property type="match status" value="1"/>
</dbReference>
<dbReference type="GO" id="GO:0004222">
    <property type="term" value="F:metalloendopeptidase activity"/>
    <property type="evidence" value="ECO:0007669"/>
    <property type="project" value="TreeGrafter"/>
</dbReference>
<keyword evidence="7" id="KW-0175">Coiled coil</keyword>
<keyword evidence="4" id="KW-0378">Hydrolase</keyword>
<evidence type="ECO:0000256" key="6">
    <source>
        <dbReference type="ARBA" id="ARBA00023049"/>
    </source>
</evidence>
<evidence type="ECO:0000256" key="3">
    <source>
        <dbReference type="ARBA" id="ARBA00022723"/>
    </source>
</evidence>
<dbReference type="SUPFAM" id="SSF51261">
    <property type="entry name" value="Duplicated hybrid motif"/>
    <property type="match status" value="1"/>
</dbReference>
<evidence type="ECO:0000259" key="8">
    <source>
        <dbReference type="Pfam" id="PF01551"/>
    </source>
</evidence>
<evidence type="ECO:0000256" key="4">
    <source>
        <dbReference type="ARBA" id="ARBA00022801"/>
    </source>
</evidence>
<sequence length="497" mass="54590">MIRVHNVPRSNKNSAKHSVKTGLFPSVLRAFCSRLLYQVTFCLLILVGAASAYAQQTNITEPPITDGAKTAREIQQSEDEQKAARALEARLKARKEQEATLTRIEASIEMSKEKQSQLVKEVEQLRSDRETIQSDLIATAERIKELESSLSDRETRLKILFADQTALRVSLAEQRDSLSQVLAALQRIGRNPPPALVIRPNEALNAVRSAILLSTLVPEIRIEAQSLAAQLDELVRLHTKIETEKTGLQSGLQKLAEEQKRLDLLVAKKKNQEAESKRAAIDEEKKTIELAARARTLQDLINGMEQEIEAARLAVSEAKEAERRSLEQKIESKKQKIAALKDAARLSPAIPFDKMKGLLRLPARGALLKDFGSNDGFGGQTKGLSIATRAGAQVTSPADGWIVYAGPFRSFGKLLIINTGDGYHVVLAGLDDVFAEVGSFVLTNEPVGTMQQARLASTDLLDAGMSKPVLYIELRKDGVAINPAPWWTVALKEKADG</sequence>
<evidence type="ECO:0000313" key="9">
    <source>
        <dbReference type="EMBL" id="PLW76413.1"/>
    </source>
</evidence>
<dbReference type="InterPro" id="IPR011055">
    <property type="entry name" value="Dup_hybrid_motif"/>
</dbReference>
<evidence type="ECO:0000256" key="1">
    <source>
        <dbReference type="ARBA" id="ARBA00001947"/>
    </source>
</evidence>
<comment type="cofactor">
    <cofactor evidence="1">
        <name>Zn(2+)</name>
        <dbReference type="ChEBI" id="CHEBI:29105"/>
    </cofactor>
</comment>
<dbReference type="GO" id="GO:0046872">
    <property type="term" value="F:metal ion binding"/>
    <property type="evidence" value="ECO:0007669"/>
    <property type="project" value="UniProtKB-KW"/>
</dbReference>
<dbReference type="GO" id="GO:0006508">
    <property type="term" value="P:proteolysis"/>
    <property type="evidence" value="ECO:0007669"/>
    <property type="project" value="UniProtKB-KW"/>
</dbReference>
<dbReference type="CDD" id="cd12797">
    <property type="entry name" value="M23_peptidase"/>
    <property type="match status" value="1"/>
</dbReference>
<dbReference type="AlphaFoldDB" id="A0A2N5XPI6"/>
<evidence type="ECO:0000256" key="5">
    <source>
        <dbReference type="ARBA" id="ARBA00022833"/>
    </source>
</evidence>
<keyword evidence="3" id="KW-0479">Metal-binding</keyword>
<gene>
    <name evidence="9" type="ORF">C0081_16170</name>
</gene>
<evidence type="ECO:0000256" key="2">
    <source>
        <dbReference type="ARBA" id="ARBA00022670"/>
    </source>
</evidence>
<protein>
    <recommendedName>
        <fullName evidence="8">M23ase beta-sheet core domain-containing protein</fullName>
    </recommendedName>
</protein>
<keyword evidence="5" id="KW-0862">Zinc</keyword>
<organism evidence="9 10">
    <name type="scientific">Cohaesibacter celericrescens</name>
    <dbReference type="NCBI Taxonomy" id="2067669"/>
    <lineage>
        <taxon>Bacteria</taxon>
        <taxon>Pseudomonadati</taxon>
        <taxon>Pseudomonadota</taxon>
        <taxon>Alphaproteobacteria</taxon>
        <taxon>Hyphomicrobiales</taxon>
        <taxon>Cohaesibacteraceae</taxon>
    </lineage>
</organism>
<evidence type="ECO:0000256" key="7">
    <source>
        <dbReference type="SAM" id="Coils"/>
    </source>
</evidence>
<feature type="coiled-coil region" evidence="7">
    <location>
        <begin position="74"/>
        <end position="128"/>
    </location>
</feature>
<dbReference type="InterPro" id="IPR016047">
    <property type="entry name" value="M23ase_b-sheet_dom"/>
</dbReference>
<proteinExistence type="predicted"/>
<feature type="coiled-coil region" evidence="7">
    <location>
        <begin position="252"/>
        <end position="343"/>
    </location>
</feature>
<feature type="domain" description="M23ase beta-sheet core" evidence="8">
    <location>
        <begin position="381"/>
        <end position="483"/>
    </location>
</feature>
<reference evidence="9 10" key="1">
    <citation type="submission" date="2018-01" db="EMBL/GenBank/DDBJ databases">
        <title>The draft genome sequence of Cohaesibacter sp. H1304.</title>
        <authorList>
            <person name="Wang N.-N."/>
            <person name="Du Z.-J."/>
        </authorList>
    </citation>
    <scope>NUCLEOTIDE SEQUENCE [LARGE SCALE GENOMIC DNA]</scope>
    <source>
        <strain evidence="9 10">H1304</strain>
    </source>
</reference>
<dbReference type="EMBL" id="PKUQ01000031">
    <property type="protein sequence ID" value="PLW76413.1"/>
    <property type="molecule type" value="Genomic_DNA"/>
</dbReference>
<keyword evidence="6" id="KW-0482">Metalloprotease</keyword>
<accession>A0A2N5XPI6</accession>
<keyword evidence="10" id="KW-1185">Reference proteome</keyword>
<dbReference type="InterPro" id="IPR050570">
    <property type="entry name" value="Cell_wall_metabolism_enzyme"/>
</dbReference>